<dbReference type="OrthoDB" id="5122169at2759"/>
<sequence>MYDALVLGINSRLESVVALLLKWPGLDVNQHVNERTTKSTPLTVEGTLFHQAYKVRNTANIMQQLVSAGADINMQERKSGTWGNGTWTVNPLHNIVSSVDSISDDSEPTGRVREIHMGETVACAEILTKAGLDANTARDLGQTPVGSGGSQSLSAHDQYAHRERRKAKLTRGGSRRLRYQW</sequence>
<dbReference type="AlphaFoldDB" id="A0A084QEQ7"/>
<accession>A0A084QEQ7</accession>
<evidence type="ECO:0000313" key="3">
    <source>
        <dbReference type="Proteomes" id="UP000028524"/>
    </source>
</evidence>
<proteinExistence type="predicted"/>
<name>A0A084QEQ7_STAC4</name>
<gene>
    <name evidence="2" type="ORF">S40285_06084</name>
</gene>
<evidence type="ECO:0000313" key="2">
    <source>
        <dbReference type="EMBL" id="KFA62442.1"/>
    </source>
</evidence>
<evidence type="ECO:0000256" key="1">
    <source>
        <dbReference type="SAM" id="MobiDB-lite"/>
    </source>
</evidence>
<protein>
    <submittedName>
        <fullName evidence="2">Uncharacterized protein</fullName>
    </submittedName>
</protein>
<dbReference type="Gene3D" id="1.25.40.20">
    <property type="entry name" value="Ankyrin repeat-containing domain"/>
    <property type="match status" value="1"/>
</dbReference>
<dbReference type="Proteomes" id="UP000028524">
    <property type="component" value="Unassembled WGS sequence"/>
</dbReference>
<organism evidence="2 3">
    <name type="scientific">Stachybotrys chlorohalonatus (strain IBT 40285)</name>
    <dbReference type="NCBI Taxonomy" id="1283841"/>
    <lineage>
        <taxon>Eukaryota</taxon>
        <taxon>Fungi</taxon>
        <taxon>Dikarya</taxon>
        <taxon>Ascomycota</taxon>
        <taxon>Pezizomycotina</taxon>
        <taxon>Sordariomycetes</taxon>
        <taxon>Hypocreomycetidae</taxon>
        <taxon>Hypocreales</taxon>
        <taxon>Stachybotryaceae</taxon>
        <taxon>Stachybotrys</taxon>
    </lineage>
</organism>
<dbReference type="InParanoid" id="A0A084QEQ7"/>
<keyword evidence="3" id="KW-1185">Reference proteome</keyword>
<reference evidence="2 3" key="1">
    <citation type="journal article" date="2014" name="BMC Genomics">
        <title>Comparative genome sequencing reveals chemotype-specific gene clusters in the toxigenic black mold Stachybotrys.</title>
        <authorList>
            <person name="Semeiks J."/>
            <person name="Borek D."/>
            <person name="Otwinowski Z."/>
            <person name="Grishin N.V."/>
        </authorList>
    </citation>
    <scope>NUCLEOTIDE SEQUENCE [LARGE SCALE GENOMIC DNA]</scope>
    <source>
        <strain evidence="2 3">IBT 40285</strain>
    </source>
</reference>
<feature type="compositionally biased region" description="Basic residues" evidence="1">
    <location>
        <begin position="162"/>
        <end position="181"/>
    </location>
</feature>
<dbReference type="EMBL" id="KL660796">
    <property type="protein sequence ID" value="KFA62442.1"/>
    <property type="molecule type" value="Genomic_DNA"/>
</dbReference>
<dbReference type="HOGENOM" id="CLU_1489937_0_0_1"/>
<feature type="region of interest" description="Disordered" evidence="1">
    <location>
        <begin position="138"/>
        <end position="181"/>
    </location>
</feature>
<dbReference type="InterPro" id="IPR036770">
    <property type="entry name" value="Ankyrin_rpt-contain_sf"/>
</dbReference>